<dbReference type="GO" id="GO:0061634">
    <property type="term" value="F:alpha-D-xyloside xylohydrolase"/>
    <property type="evidence" value="ECO:0007669"/>
    <property type="project" value="UniProtKB-EC"/>
</dbReference>
<dbReference type="InterPro" id="IPR036388">
    <property type="entry name" value="WH-like_DNA-bd_sf"/>
</dbReference>
<dbReference type="PANTHER" id="PTHR13179:SF8">
    <property type="entry name" value="GATOR COMPLEX PROTEIN DEPDC5"/>
    <property type="match status" value="1"/>
</dbReference>
<comment type="catalytic activity">
    <reaction evidence="10">
        <text>Hydrolysis of terminal, non-reducing alpha-D-xylose residues with release of alpha-D-xylose.</text>
        <dbReference type="EC" id="3.2.1.177"/>
    </reaction>
</comment>
<dbReference type="GO" id="GO:0035556">
    <property type="term" value="P:intracellular signal transduction"/>
    <property type="evidence" value="ECO:0007669"/>
    <property type="project" value="InterPro"/>
</dbReference>
<dbReference type="InterPro" id="IPR048395">
    <property type="entry name" value="Glyco_hydro_31_C"/>
</dbReference>
<dbReference type="SMART" id="SM00049">
    <property type="entry name" value="DEP"/>
    <property type="match status" value="1"/>
</dbReference>
<dbReference type="SUPFAM" id="SSF46785">
    <property type="entry name" value="Winged helix' DNA-binding domain"/>
    <property type="match status" value="1"/>
</dbReference>
<evidence type="ECO:0000259" key="13">
    <source>
        <dbReference type="PROSITE" id="PS50186"/>
    </source>
</evidence>
<evidence type="ECO:0000256" key="12">
    <source>
        <dbReference type="SAM" id="MobiDB-lite"/>
    </source>
</evidence>
<dbReference type="GO" id="GO:0005096">
    <property type="term" value="F:GTPase activator activity"/>
    <property type="evidence" value="ECO:0007669"/>
    <property type="project" value="InterPro"/>
</dbReference>
<dbReference type="Gene3D" id="1.10.10.10">
    <property type="entry name" value="Winged helix-like DNA-binding domain superfamily/Winged helix DNA-binding domain"/>
    <property type="match status" value="1"/>
</dbReference>
<feature type="region of interest" description="Disordered" evidence="12">
    <location>
        <begin position="857"/>
        <end position="929"/>
    </location>
</feature>
<dbReference type="CDD" id="cd14752">
    <property type="entry name" value="GH31_N"/>
    <property type="match status" value="1"/>
</dbReference>
<evidence type="ECO:0000256" key="3">
    <source>
        <dbReference type="ARBA" id="ARBA00007806"/>
    </source>
</evidence>
<comment type="caution">
    <text evidence="14">The sequence shown here is derived from an EMBL/GenBank/DDBJ whole genome shotgun (WGS) entry which is preliminary data.</text>
</comment>
<dbReference type="GO" id="GO:0005975">
    <property type="term" value="P:carbohydrate metabolic process"/>
    <property type="evidence" value="ECO:0007669"/>
    <property type="project" value="InterPro"/>
</dbReference>
<evidence type="ECO:0000256" key="6">
    <source>
        <dbReference type="ARBA" id="ARBA00022554"/>
    </source>
</evidence>
<dbReference type="Pfam" id="PF01055">
    <property type="entry name" value="Glyco_hydro_31_2nd"/>
    <property type="match status" value="1"/>
</dbReference>
<feature type="compositionally biased region" description="Low complexity" evidence="12">
    <location>
        <begin position="860"/>
        <end position="873"/>
    </location>
</feature>
<protein>
    <recommendedName>
        <fullName evidence="4">Vacuolar membrane-associated protein IML1</fullName>
        <ecNumber evidence="11">3.2.1.177</ecNumber>
    </recommendedName>
    <alternativeName>
        <fullName evidence="5">Vacuolar membrane-associated protein iml1</fullName>
    </alternativeName>
</protein>
<dbReference type="GO" id="GO:0005774">
    <property type="term" value="C:vacuolar membrane"/>
    <property type="evidence" value="ECO:0007669"/>
    <property type="project" value="UniProtKB-SubCell"/>
</dbReference>
<dbReference type="CDD" id="cd04449">
    <property type="entry name" value="DEP_DEPDC5-like"/>
    <property type="match status" value="1"/>
</dbReference>
<dbReference type="InterPro" id="IPR000322">
    <property type="entry name" value="Glyco_hydro_31_TIM"/>
</dbReference>
<dbReference type="Gene3D" id="2.60.40.1180">
    <property type="entry name" value="Golgi alpha-mannosidase II"/>
    <property type="match status" value="1"/>
</dbReference>
<evidence type="ECO:0000256" key="7">
    <source>
        <dbReference type="ARBA" id="ARBA00022801"/>
    </source>
</evidence>
<feature type="compositionally biased region" description="Basic and acidic residues" evidence="12">
    <location>
        <begin position="29"/>
        <end position="46"/>
    </location>
</feature>
<comment type="subcellular location">
    <subcellularLocation>
        <location evidence="1">Vacuole membrane</location>
        <topology evidence="1">Peripheral membrane protein</topology>
    </subcellularLocation>
</comment>
<dbReference type="GO" id="GO:0030246">
    <property type="term" value="F:carbohydrate binding"/>
    <property type="evidence" value="ECO:0007669"/>
    <property type="project" value="InterPro"/>
</dbReference>
<proteinExistence type="inferred from homology"/>
<evidence type="ECO:0000256" key="1">
    <source>
        <dbReference type="ARBA" id="ARBA00004148"/>
    </source>
</evidence>
<feature type="region of interest" description="Disordered" evidence="12">
    <location>
        <begin position="1694"/>
        <end position="1717"/>
    </location>
</feature>
<dbReference type="FunFam" id="3.20.20.80:FF:000053">
    <property type="entry name" value="Alpha-xylosidase YicI"/>
    <property type="match status" value="1"/>
</dbReference>
<dbReference type="GO" id="GO:0010508">
    <property type="term" value="P:positive regulation of autophagy"/>
    <property type="evidence" value="ECO:0007669"/>
    <property type="project" value="TreeGrafter"/>
</dbReference>
<dbReference type="Pfam" id="PF19418">
    <property type="entry name" value="DEPDC5_CTD"/>
    <property type="match status" value="1"/>
</dbReference>
<feature type="region of interest" description="Disordered" evidence="12">
    <location>
        <begin position="652"/>
        <end position="702"/>
    </location>
</feature>
<keyword evidence="7" id="KW-0378">Hydrolase</keyword>
<sequence length="2534" mass="284173">MSLRGPMRRSHLRQVSAASLESSSTHSLEASHHRDDNDTTTDERTVKLSPTNLTRHQFALWVHDEMFSREEVLLNPSAFGESGVQVGDVVEILPVRAFGDMGSYALKSEAAPKSIREHAELNSSSQADSTSKFKTPLQSRCLFVVKALPPEIKARHPQLEISVTNNVANIFGFKNRTQVLLSIVDREQCAASHVDIAFRDQYMVRSDMWRLVMSELADKIVYKGQKIMFMGSIKATVKNIFIREKKCLSGYFAPSTIPVFRSESAKYVLFIQMSREMWDFDSEGTGDILFSRVINGFLPELFKRWANSDAKHLVTIVLFTRVEYDAPIQPSHAKPSAGNFSTKSGPNKNPTRDFYRVVVNDMASGHWTTILDELKKEFRTFLRDVSILKSDDIEAASGSGLKIPSKPNMATIAGRPTTALRGNILEAIHLASAHLAFDHIDRDMVHTGTSIIVITPGSGVFEVSYESLASTTEALANRGIAIDLVCLSPMPLHSVPLFKYKEPVEQPSGVTGDSSSSDIRRNAPSPEIHHSLSSVVSRSSYLSPSSYLSATRMRERAAPQAKEWSYGIPHWLDISYWNPETYREARRILKKDPNAPISSTVTRPSKAFTPRVRMYEIQMMGVMESEQSNISIPYLAEGRGGGVRPRVPWPGYGQLLSHPPPKTRFANSLSLKAPHSDSLRPGSFIQNASQHSADSQTQELPNSRKSVMAWMDQYDENLFTVSSKKRQIHRTTRQKRPSETEVQAAAAGVHERLSARSIMRLRDHETNPAEDDESSLPGPRRIDSMTTMKPKGPGSIKSMSPKKPALKKTPTPKASRISKTISFALRGLSATPPRAQASTGINVEHASALPAVVSRTPAGSISDSRSIASLSPSETTSTQTAIDVPSRPPSPGKPSQPHSKPISIKIPPKNSPKEIEQAERAGTHGSLSTSVAEISAHDVGRDQNEGSYRDHKIEFKLNHSPREPSAPARNSPSKALSPWVRSVNPCNTPKDVLRDTSWFGRWQHAYPRPPHVAVVKWKSLKSPAVLPLTTEELPTASVLASEYLQTPYRVFPNEDSEGIEAPKTRGILIREMISLRLSHGFQIVVGKNVAEVSGQPALESLNVFDSRGLERDGLTVFLSKGNTIHRLVCVQGGEVEVTRFTHQNSAMLICPKKATFTLYQPAMKTILSPEYEIKDIKLDPTAEEYNWNYADNYVAGHRDYLQNPAQQLHFWRVRYVLIPLQLYPSSRRHLQSFNEDNEEEIHLLGISQLTHIWQRYKYVSPEEKLFETSNPKTDQNPLNIMYQTRNPSEIVTAELDRLLLTDPGLDNAPAQLLPESELLERSSISLSSLAQIIQGEKGVRMMDRRWHWRLHYNCFIGFEFTTWLLQNLRDIDTREEAVVFGNELMKHGLFQHVEKRHNFRDGNYFYQVCADYRVTRPESRGSWFPQLRAADKSMPSTPAIGTAKESPASLHARSDSIDERIPQTPSTPSKAKNKVAIMLSKSMKYDVDPRKRSNRPEVIDLHYDRLHNPENCFHIELSWMSATPKLIEDTVLSWASTAEKFGLKLVQVPIAEGCAIDKTQPFRKPYEIKLKLPPPKAPLHTVFNSASFAQPGPPDPNYYQKAILRKFDFVLDFEACSAFPADVEVSYSWGKPDYLYPQFIHRTGSLLAQITNEGDFLLLANRLVSTRGTAGRDANRFDHSRSDFRGRATTTHDNLDRVSPRLSPVTRPVHDIGSPMIGSNASSIDSANLYRAPEHILNGLDEFCKDEAQLKQFYSESHVRPASTKVEPATTNLMDASIPSLELPASVVSHHISPPPGLPSRVTHDSREGLKSPEFTRARARAETTVSAQVTSPSEGIIGVKLVHWAGQNDTGPHYHLNTSKDHIAIQHNKEDNKLNYKSGPLHLDINTAANELDLIFRSPTGKKLTGQSFRSIGYVRDQRSEKHRYEDGIYAEKQGYMLAGLDLGVGEKVYGLGERFGPLAKNGQVVDMWNEDGGTSSELAYKNIPFYISSRGYGVFVNHPGKVSLEIQSERTTRVNISVAGEEIEYFVVYGATPKEILNRYTSLTGRPSLVPSWSYNLWLTTSFTTNYDEETVTGFLDGFRDRDIPLGVFHFDCFWMKSYHWCDFDFDSDMFPDAVGYLKRLKERGLRISVWINPYVGQASPLFNEGRKHGYFIKRIDGSVWQWDFWQAGMAVIDFTNPAACKWYNSHLERLMEMGVDSFKTDFAERIPFKGVQYHNGADPVRMHNYYALLYNKIVYETLSSRVGRSQGLLFARSTAPGGQAFPVHWGGDCESTFEAMAESLRGGLSLMLSGYIFWASDIGGFEGTPPPALYKRWVQFGLLSSHSRLHGSSSFRVPWIYGEDCSDVLRDCVKRKILLTPYILQEALRGHRDGTPLMRPLFLEFPEDLNTYAVDTQYMFGPNLLVAPVFSEEGEVTFYVPRSEDDEAGEWVSWFDHSKTYESGQWYTETHDFDTMPILIRPGSVTVVNPTIKTPEDDALSGVELLINGRLRGETAVEIVNSAQTDEISETVQLSPTADGKVEASGHPVKLVYVA</sequence>
<comment type="similarity">
    <text evidence="3">Belongs to the glycosyl hydrolase 31 family.</text>
</comment>
<keyword evidence="6" id="KW-0926">Vacuole</keyword>
<dbReference type="InterPro" id="IPR027244">
    <property type="entry name" value="IML1"/>
</dbReference>
<dbReference type="InterPro" id="IPR045838">
    <property type="entry name" value="DEPDC5_CTD"/>
</dbReference>
<dbReference type="PANTHER" id="PTHR13179">
    <property type="entry name" value="DEP DOMAIN CONTAINING PROTEIN 5"/>
    <property type="match status" value="1"/>
</dbReference>
<dbReference type="InterPro" id="IPR017853">
    <property type="entry name" value="GH"/>
</dbReference>
<dbReference type="InterPro" id="IPR048255">
    <property type="entry name" value="IML1_N"/>
</dbReference>
<evidence type="ECO:0000313" key="14">
    <source>
        <dbReference type="EMBL" id="OQD84691.1"/>
    </source>
</evidence>
<evidence type="ECO:0000256" key="9">
    <source>
        <dbReference type="ARBA" id="ARBA00023295"/>
    </source>
</evidence>
<evidence type="ECO:0000313" key="15">
    <source>
        <dbReference type="Proteomes" id="UP000191672"/>
    </source>
</evidence>
<feature type="compositionally biased region" description="Low complexity" evidence="12">
    <location>
        <begin position="895"/>
        <end position="908"/>
    </location>
</feature>
<evidence type="ECO:0000256" key="8">
    <source>
        <dbReference type="ARBA" id="ARBA00023136"/>
    </source>
</evidence>
<keyword evidence="15" id="KW-1185">Reference proteome</keyword>
<dbReference type="InterPro" id="IPR025887">
    <property type="entry name" value="Glyco_hydro_31_N_dom"/>
</dbReference>
<keyword evidence="8" id="KW-0472">Membrane</keyword>
<organism evidence="14 15">
    <name type="scientific">Penicillium antarcticum</name>
    <dbReference type="NCBI Taxonomy" id="416450"/>
    <lineage>
        <taxon>Eukaryota</taxon>
        <taxon>Fungi</taxon>
        <taxon>Dikarya</taxon>
        <taxon>Ascomycota</taxon>
        <taxon>Pezizomycotina</taxon>
        <taxon>Eurotiomycetes</taxon>
        <taxon>Eurotiomycetidae</taxon>
        <taxon>Eurotiales</taxon>
        <taxon>Aspergillaceae</taxon>
        <taxon>Penicillium</taxon>
    </lineage>
</organism>
<dbReference type="Gene3D" id="2.60.40.1760">
    <property type="entry name" value="glycosyl hydrolase (family 31)"/>
    <property type="match status" value="1"/>
</dbReference>
<dbReference type="InterPro" id="IPR057068">
    <property type="entry name" value="IML1_N_fung"/>
</dbReference>
<feature type="compositionally biased region" description="Polar residues" evidence="12">
    <location>
        <begin position="684"/>
        <end position="702"/>
    </location>
</feature>
<dbReference type="Pfam" id="PF13802">
    <property type="entry name" value="Gal_mutarotas_2"/>
    <property type="match status" value="1"/>
</dbReference>
<keyword evidence="9" id="KW-0326">Glycosidase</keyword>
<feature type="region of interest" description="Disordered" evidence="12">
    <location>
        <begin position="957"/>
        <end position="982"/>
    </location>
</feature>
<dbReference type="Proteomes" id="UP000191672">
    <property type="component" value="Unassembled WGS sequence"/>
</dbReference>
<name>A0A1V6Q620_9EURO</name>
<dbReference type="InterPro" id="IPR011013">
    <property type="entry name" value="Gal_mutarotase_sf_dom"/>
</dbReference>
<feature type="domain" description="DEP" evidence="13">
    <location>
        <begin position="1335"/>
        <end position="1410"/>
    </location>
</feature>
<dbReference type="SUPFAM" id="SSF51445">
    <property type="entry name" value="(Trans)glycosidases"/>
    <property type="match status" value="1"/>
</dbReference>
<feature type="region of interest" description="Disordered" evidence="12">
    <location>
        <begin position="505"/>
        <end position="528"/>
    </location>
</feature>
<dbReference type="InterPro" id="IPR036390">
    <property type="entry name" value="WH_DNA-bd_sf"/>
</dbReference>
<feature type="compositionally biased region" description="Basic residues" evidence="12">
    <location>
        <begin position="1"/>
        <end position="12"/>
    </location>
</feature>
<accession>A0A1V6Q620</accession>
<dbReference type="Pfam" id="PF21365">
    <property type="entry name" value="Glyco_hydro_31_3rd"/>
    <property type="match status" value="1"/>
</dbReference>
<dbReference type="SUPFAM" id="SSF74650">
    <property type="entry name" value="Galactose mutarotase-like"/>
    <property type="match status" value="1"/>
</dbReference>
<feature type="compositionally biased region" description="Low complexity" evidence="12">
    <location>
        <begin position="801"/>
        <end position="814"/>
    </location>
</feature>
<evidence type="ECO:0000256" key="2">
    <source>
        <dbReference type="ARBA" id="ARBA00005643"/>
    </source>
</evidence>
<comment type="similarity">
    <text evidence="2">Belongs to the IML1 family.</text>
</comment>
<dbReference type="Pfam" id="PF24438">
    <property type="entry name" value="IML1_N_fung"/>
    <property type="match status" value="1"/>
</dbReference>
<dbReference type="PROSITE" id="PS50186">
    <property type="entry name" value="DEP"/>
    <property type="match status" value="1"/>
</dbReference>
<dbReference type="Gene3D" id="3.20.20.80">
    <property type="entry name" value="Glycosidases"/>
    <property type="match status" value="1"/>
</dbReference>
<dbReference type="EMBL" id="MDYN01000012">
    <property type="protein sequence ID" value="OQD84691.1"/>
    <property type="molecule type" value="Genomic_DNA"/>
</dbReference>
<feature type="region of interest" description="Disordered" evidence="12">
    <location>
        <begin position="724"/>
        <end position="817"/>
    </location>
</feature>
<dbReference type="CDD" id="cd06593">
    <property type="entry name" value="GH31_xylosidase_YicI"/>
    <property type="match status" value="1"/>
</dbReference>
<dbReference type="InterPro" id="IPR013780">
    <property type="entry name" value="Glyco_hydro_b"/>
</dbReference>
<evidence type="ECO:0000256" key="11">
    <source>
        <dbReference type="ARBA" id="ARBA00066962"/>
    </source>
</evidence>
<dbReference type="GO" id="GO:1990130">
    <property type="term" value="C:GATOR1 complex"/>
    <property type="evidence" value="ECO:0007669"/>
    <property type="project" value="TreeGrafter"/>
</dbReference>
<feature type="region of interest" description="Disordered" evidence="12">
    <location>
        <begin position="1434"/>
        <end position="1470"/>
    </location>
</feature>
<feature type="compositionally biased region" description="Basic residues" evidence="12">
    <location>
        <begin position="724"/>
        <end position="735"/>
    </location>
</feature>
<feature type="compositionally biased region" description="Basic and acidic residues" evidence="12">
    <location>
        <begin position="911"/>
        <end position="922"/>
    </location>
</feature>
<feature type="compositionally biased region" description="Basic and acidic residues" evidence="12">
    <location>
        <begin position="749"/>
        <end position="767"/>
    </location>
</feature>
<dbReference type="NCBIfam" id="NF007940">
    <property type="entry name" value="PRK10658.1"/>
    <property type="match status" value="1"/>
</dbReference>
<dbReference type="Pfam" id="PF00610">
    <property type="entry name" value="DEP"/>
    <property type="match status" value="1"/>
</dbReference>
<evidence type="ECO:0000256" key="5">
    <source>
        <dbReference type="ARBA" id="ARBA00021881"/>
    </source>
</evidence>
<evidence type="ECO:0000256" key="10">
    <source>
        <dbReference type="ARBA" id="ARBA00052064"/>
    </source>
</evidence>
<feature type="compositionally biased region" description="Polar residues" evidence="12">
    <location>
        <begin position="508"/>
        <end position="517"/>
    </location>
</feature>
<dbReference type="InterPro" id="IPR000591">
    <property type="entry name" value="DEP_dom"/>
</dbReference>
<dbReference type="STRING" id="416450.A0A1V6Q620"/>
<dbReference type="FunFam" id="2.60.40.1180:FF:000057">
    <property type="entry name" value="Sugar hydrolase, putative"/>
    <property type="match status" value="1"/>
</dbReference>
<gene>
    <name evidence="14" type="ORF">PENANT_c012G10167</name>
</gene>
<feature type="region of interest" description="Disordered" evidence="12">
    <location>
        <begin position="1"/>
        <end position="49"/>
    </location>
</feature>
<feature type="compositionally biased region" description="Low complexity" evidence="12">
    <location>
        <begin position="16"/>
        <end position="28"/>
    </location>
</feature>
<feature type="compositionally biased region" description="Basic and acidic residues" evidence="12">
    <location>
        <begin position="1452"/>
        <end position="1461"/>
    </location>
</feature>
<dbReference type="GO" id="GO:1904262">
    <property type="term" value="P:negative regulation of TORC1 signaling"/>
    <property type="evidence" value="ECO:0007669"/>
    <property type="project" value="TreeGrafter"/>
</dbReference>
<dbReference type="EC" id="3.2.1.177" evidence="11"/>
<dbReference type="SUPFAM" id="SSF51011">
    <property type="entry name" value="Glycosyl hydrolase domain"/>
    <property type="match status" value="1"/>
</dbReference>
<dbReference type="Pfam" id="PF12257">
    <property type="entry name" value="IML1"/>
    <property type="match status" value="1"/>
</dbReference>
<reference evidence="15" key="1">
    <citation type="journal article" date="2017" name="Nat. Microbiol.">
        <title>Global analysis of biosynthetic gene clusters reveals vast potential of secondary metabolite production in Penicillium species.</title>
        <authorList>
            <person name="Nielsen J.C."/>
            <person name="Grijseels S."/>
            <person name="Prigent S."/>
            <person name="Ji B."/>
            <person name="Dainat J."/>
            <person name="Nielsen K.F."/>
            <person name="Frisvad J.C."/>
            <person name="Workman M."/>
            <person name="Nielsen J."/>
        </authorList>
    </citation>
    <scope>NUCLEOTIDE SEQUENCE [LARGE SCALE GENOMIC DNA]</scope>
    <source>
        <strain evidence="15">IBT 31811</strain>
    </source>
</reference>
<evidence type="ECO:0000256" key="4">
    <source>
        <dbReference type="ARBA" id="ARBA00018529"/>
    </source>
</evidence>